<dbReference type="GO" id="GO:0005096">
    <property type="term" value="F:GTPase activator activity"/>
    <property type="evidence" value="ECO:0007669"/>
    <property type="project" value="TreeGrafter"/>
</dbReference>
<dbReference type="PANTHER" id="PTHR23179:SF26">
    <property type="entry name" value="T-CELL ACTIVATION RHO GTPASE-ACTIVATING PROTEIN"/>
    <property type="match status" value="1"/>
</dbReference>
<evidence type="ECO:0000313" key="3">
    <source>
        <dbReference type="RefSeq" id="XP_027607240.1"/>
    </source>
</evidence>
<accession>A0A6J2J4S9</accession>
<dbReference type="PROSITE" id="PS50238">
    <property type="entry name" value="RHOGAP"/>
    <property type="match status" value="1"/>
</dbReference>
<gene>
    <name evidence="3" type="primary">LOC114003975</name>
</gene>
<protein>
    <submittedName>
        <fullName evidence="3">T-cell activation Rho GTPase-activating protein-like isoform X2</fullName>
    </submittedName>
</protein>
<reference evidence="3" key="1">
    <citation type="submission" date="2025-08" db="UniProtKB">
        <authorList>
            <consortium name="RefSeq"/>
        </authorList>
    </citation>
    <scope>IDENTIFICATION</scope>
    <source>
        <tissue evidence="3">Muscle</tissue>
    </source>
</reference>
<dbReference type="Proteomes" id="UP000504627">
    <property type="component" value="Unplaced"/>
</dbReference>
<dbReference type="InterPro" id="IPR000198">
    <property type="entry name" value="RhoGAP_dom"/>
</dbReference>
<dbReference type="AlphaFoldDB" id="A0A6J2J4S9"/>
<dbReference type="GO" id="GO:0007165">
    <property type="term" value="P:signal transduction"/>
    <property type="evidence" value="ECO:0007669"/>
    <property type="project" value="InterPro"/>
</dbReference>
<dbReference type="InterPro" id="IPR008936">
    <property type="entry name" value="Rho_GTPase_activation_prot"/>
</dbReference>
<dbReference type="PANTHER" id="PTHR23179">
    <property type="entry name" value="T-CELL ACTIVATION RHO GTPASE ACTIVATING PROTEIN-RELATED"/>
    <property type="match status" value="1"/>
</dbReference>
<evidence type="ECO:0000313" key="2">
    <source>
        <dbReference type="Proteomes" id="UP000504627"/>
    </source>
</evidence>
<sequence length="139" mass="15242">MDSSNLAICVGPNMLSPETGSTLPLEVQKEMNDKVTVLVEFLINNCSEIFEEDIAFPVCASAEESPEHTDSSTGIVIPGVLGCSSQEDAEIKPRELGVGNPQFSTASRKDAPGIFWEQYRLEKQQHIGVALKYSFVMYL</sequence>
<dbReference type="GeneID" id="114003975"/>
<feature type="domain" description="Rho-GAP" evidence="1">
    <location>
        <begin position="1"/>
        <end position="50"/>
    </location>
</feature>
<dbReference type="Gene3D" id="1.10.555.10">
    <property type="entry name" value="Rho GTPase activation protein"/>
    <property type="match status" value="1"/>
</dbReference>
<organism evidence="2 3">
    <name type="scientific">Pipra filicauda</name>
    <name type="common">Wire-tailed manakin</name>
    <dbReference type="NCBI Taxonomy" id="649802"/>
    <lineage>
        <taxon>Eukaryota</taxon>
        <taxon>Metazoa</taxon>
        <taxon>Chordata</taxon>
        <taxon>Craniata</taxon>
        <taxon>Vertebrata</taxon>
        <taxon>Euteleostomi</taxon>
        <taxon>Archelosauria</taxon>
        <taxon>Archosauria</taxon>
        <taxon>Dinosauria</taxon>
        <taxon>Saurischia</taxon>
        <taxon>Theropoda</taxon>
        <taxon>Coelurosauria</taxon>
        <taxon>Aves</taxon>
        <taxon>Neognathae</taxon>
        <taxon>Neoaves</taxon>
        <taxon>Telluraves</taxon>
        <taxon>Australaves</taxon>
        <taxon>Passeriformes</taxon>
        <taxon>Pipridae</taxon>
        <taxon>Pipra</taxon>
    </lineage>
</organism>
<keyword evidence="2" id="KW-1185">Reference proteome</keyword>
<name>A0A6J2J4S9_9PASS</name>
<proteinExistence type="predicted"/>
<dbReference type="SUPFAM" id="SSF48350">
    <property type="entry name" value="GTPase activation domain, GAP"/>
    <property type="match status" value="1"/>
</dbReference>
<evidence type="ECO:0000259" key="1">
    <source>
        <dbReference type="PROSITE" id="PS50238"/>
    </source>
</evidence>
<dbReference type="RefSeq" id="XP_027607240.1">
    <property type="nucleotide sequence ID" value="XM_027751439.2"/>
</dbReference>